<name>A0ABT0S6H4_9SPHN</name>
<evidence type="ECO:0000313" key="1">
    <source>
        <dbReference type="EMBL" id="MCL6739988.1"/>
    </source>
</evidence>
<dbReference type="Proteomes" id="UP001165383">
    <property type="component" value="Unassembled WGS sequence"/>
</dbReference>
<gene>
    <name evidence="1" type="ORF">LZ518_02405</name>
</gene>
<keyword evidence="2" id="KW-1185">Reference proteome</keyword>
<reference evidence="1" key="1">
    <citation type="submission" date="2022-05" db="EMBL/GenBank/DDBJ databases">
        <authorList>
            <person name="Jo J.-H."/>
            <person name="Im W.-T."/>
        </authorList>
    </citation>
    <scope>NUCLEOTIDE SEQUENCE</scope>
    <source>
        <strain evidence="1">RB56-2</strain>
    </source>
</reference>
<dbReference type="EMBL" id="JAMGBB010000001">
    <property type="protein sequence ID" value="MCL6739988.1"/>
    <property type="molecule type" value="Genomic_DNA"/>
</dbReference>
<protein>
    <recommendedName>
        <fullName evidence="3">TonB C-terminal domain-containing protein</fullName>
    </recommendedName>
</protein>
<dbReference type="RefSeq" id="WP_249914448.1">
    <property type="nucleotide sequence ID" value="NZ_JAMGBB010000001.1"/>
</dbReference>
<accession>A0ABT0S6H4</accession>
<comment type="caution">
    <text evidence="1">The sequence shown here is derived from an EMBL/GenBank/DDBJ whole genome shotgun (WGS) entry which is preliminary data.</text>
</comment>
<evidence type="ECO:0000313" key="2">
    <source>
        <dbReference type="Proteomes" id="UP001165383"/>
    </source>
</evidence>
<sequence length="136" mass="14397">MLHLGLALLAAVSGDVSAVGSEVSVAGGDWSNIPWVKRSSTLRISDDLIDKIEAAAFGECAKPGQSKTRLNMNIPFLVRFMADGNVGEVVVKRLNCPTIEQAAGGAVLQMARAGEYRPTGENAAGWYRGEITISVH</sequence>
<organism evidence="1 2">
    <name type="scientific">Sphingomonas brevis</name>
    <dbReference type="NCBI Taxonomy" id="2908206"/>
    <lineage>
        <taxon>Bacteria</taxon>
        <taxon>Pseudomonadati</taxon>
        <taxon>Pseudomonadota</taxon>
        <taxon>Alphaproteobacteria</taxon>
        <taxon>Sphingomonadales</taxon>
        <taxon>Sphingomonadaceae</taxon>
        <taxon>Sphingomonas</taxon>
    </lineage>
</organism>
<evidence type="ECO:0008006" key="3">
    <source>
        <dbReference type="Google" id="ProtNLM"/>
    </source>
</evidence>
<proteinExistence type="predicted"/>